<dbReference type="GO" id="GO:0016567">
    <property type="term" value="P:protein ubiquitination"/>
    <property type="evidence" value="ECO:0007669"/>
    <property type="project" value="InterPro"/>
</dbReference>
<dbReference type="GO" id="GO:0061630">
    <property type="term" value="F:ubiquitin protein ligase activity"/>
    <property type="evidence" value="ECO:0007669"/>
    <property type="project" value="UniProtKB-EC"/>
</dbReference>
<evidence type="ECO:0000256" key="5">
    <source>
        <dbReference type="ARBA" id="ARBA00022737"/>
    </source>
</evidence>
<dbReference type="InterPro" id="IPR001841">
    <property type="entry name" value="Znf_RING"/>
</dbReference>
<dbReference type="EC" id="2.3.2.31" evidence="2"/>
<evidence type="ECO:0000256" key="10">
    <source>
        <dbReference type="SAM" id="MobiDB-lite"/>
    </source>
</evidence>
<evidence type="ECO:0000259" key="12">
    <source>
        <dbReference type="PROSITE" id="PS50908"/>
    </source>
</evidence>
<protein>
    <recommendedName>
        <fullName evidence="2">RBR-type E3 ubiquitin transferase</fullName>
        <ecNumber evidence="2">2.3.2.31</ecNumber>
    </recommendedName>
</protein>
<feature type="domain" description="RING-type" evidence="11">
    <location>
        <begin position="298"/>
        <end position="347"/>
    </location>
</feature>
<evidence type="ECO:0000256" key="8">
    <source>
        <dbReference type="ARBA" id="ARBA00022833"/>
    </source>
</evidence>
<evidence type="ECO:0000256" key="4">
    <source>
        <dbReference type="ARBA" id="ARBA00022723"/>
    </source>
</evidence>
<keyword evidence="7" id="KW-0833">Ubl conjugation pathway</keyword>
<evidence type="ECO:0000313" key="15">
    <source>
        <dbReference type="Proteomes" id="UP001163046"/>
    </source>
</evidence>
<proteinExistence type="predicted"/>
<dbReference type="InterPro" id="IPR016135">
    <property type="entry name" value="UBQ-conjugating_enzyme/RWD"/>
</dbReference>
<dbReference type="SMART" id="SM00647">
    <property type="entry name" value="IBR"/>
    <property type="match status" value="3"/>
</dbReference>
<evidence type="ECO:0000256" key="2">
    <source>
        <dbReference type="ARBA" id="ARBA00012251"/>
    </source>
</evidence>
<dbReference type="Proteomes" id="UP001163046">
    <property type="component" value="Unassembled WGS sequence"/>
</dbReference>
<keyword evidence="6 9" id="KW-0863">Zinc-finger</keyword>
<dbReference type="OrthoDB" id="1431934at2759"/>
<sequence>MAECMEVLNQAVIEEQQEELTVLQSIFQDDLQILQGGGGQGNICFNLTVKVNIPFKRIDFEAIIPVPGEAIEERSTRAGSSYSDNEPGGTHPNDDEENPATNDSENHFDTLQNGSEASTSFKGENENLSGSPNSFTGRTKPGFSRSLSLQHWHVRAEMQYLTPIHVTCTFPPLYPTESPPEFSLSCLWLTRNQLQELQGKLMNLWTETPDSPIVFTWADWLQNYAYEYLHLGSHLVLKEDEHVAWSQPHPDAAVKIGDDQEFVQNERFGTKLQTALLTIFEYDLEMQREVFRQSTHLCEICFDERDGGEFHYLDECRHFFCNECLRAYCEMHVEGGTVLNLLCPNHDCKTTIPPEILRDVLNPEKLERWERLLLSKTLDVMGDVVYCPRCNVAVVIDEDETSKLGHCANCFFAFCTECHEPWHHRQPCFEEGSNSDEEESAKNENSGSKKKKEKKNKEEVGAQKAAEITLRRQQRLQREKERKMNMSNLSFIRTMKQQGNYQYCPKCRMAVERVSGCDMMHCSQCRASFCWRCGKAISGYDHFGNCGRPAGALPPPPREPTVGETMIEEFVKANPKSKLRTKKCPRCHQKCLKENNNNNHLKCWSCKTGFCYQCGKEIKGAVTMHFAAASSCTQHSDD</sequence>
<gene>
    <name evidence="14" type="ORF">OS493_001807</name>
</gene>
<evidence type="ECO:0000259" key="13">
    <source>
        <dbReference type="PROSITE" id="PS51873"/>
    </source>
</evidence>
<dbReference type="GO" id="GO:0008270">
    <property type="term" value="F:zinc ion binding"/>
    <property type="evidence" value="ECO:0007669"/>
    <property type="project" value="UniProtKB-KW"/>
</dbReference>
<evidence type="ECO:0000313" key="14">
    <source>
        <dbReference type="EMBL" id="KAJ7375075.1"/>
    </source>
</evidence>
<accession>A0A9X0CTJ8</accession>
<dbReference type="InterPro" id="IPR031127">
    <property type="entry name" value="E3_UB_ligase_RBR"/>
</dbReference>
<keyword evidence="8" id="KW-0862">Zinc</keyword>
<dbReference type="InterPro" id="IPR002867">
    <property type="entry name" value="IBR_dom"/>
</dbReference>
<feature type="domain" description="RING-type" evidence="13">
    <location>
        <begin position="294"/>
        <end position="550"/>
    </location>
</feature>
<keyword evidence="3" id="KW-0808">Transferase</keyword>
<dbReference type="InterPro" id="IPR013083">
    <property type="entry name" value="Znf_RING/FYVE/PHD"/>
</dbReference>
<evidence type="ECO:0000256" key="1">
    <source>
        <dbReference type="ARBA" id="ARBA00001798"/>
    </source>
</evidence>
<dbReference type="CDD" id="cd23820">
    <property type="entry name" value="RWD_RNF14"/>
    <property type="match status" value="1"/>
</dbReference>
<dbReference type="CDD" id="cd20336">
    <property type="entry name" value="Rcat_RBR"/>
    <property type="match status" value="1"/>
</dbReference>
<dbReference type="Gene3D" id="3.10.110.10">
    <property type="entry name" value="Ubiquitin Conjugating Enzyme"/>
    <property type="match status" value="2"/>
</dbReference>
<keyword evidence="15" id="KW-1185">Reference proteome</keyword>
<dbReference type="SMART" id="SM00591">
    <property type="entry name" value="RWD"/>
    <property type="match status" value="1"/>
</dbReference>
<reference evidence="14" key="1">
    <citation type="submission" date="2023-01" db="EMBL/GenBank/DDBJ databases">
        <title>Genome assembly of the deep-sea coral Lophelia pertusa.</title>
        <authorList>
            <person name="Herrera S."/>
            <person name="Cordes E."/>
        </authorList>
    </citation>
    <scope>NUCLEOTIDE SEQUENCE</scope>
    <source>
        <strain evidence="14">USNM1676648</strain>
        <tissue evidence="14">Polyp</tissue>
    </source>
</reference>
<evidence type="ECO:0000256" key="7">
    <source>
        <dbReference type="ARBA" id="ARBA00022786"/>
    </source>
</evidence>
<feature type="region of interest" description="Disordered" evidence="10">
    <location>
        <begin position="74"/>
        <end position="140"/>
    </location>
</feature>
<evidence type="ECO:0000256" key="6">
    <source>
        <dbReference type="ARBA" id="ARBA00022771"/>
    </source>
</evidence>
<evidence type="ECO:0000256" key="3">
    <source>
        <dbReference type="ARBA" id="ARBA00022679"/>
    </source>
</evidence>
<comment type="catalytic activity">
    <reaction evidence="1">
        <text>[E2 ubiquitin-conjugating enzyme]-S-ubiquitinyl-L-cysteine + [acceptor protein]-L-lysine = [E2 ubiquitin-conjugating enzyme]-L-cysteine + [acceptor protein]-N(6)-ubiquitinyl-L-lysine.</text>
        <dbReference type="EC" id="2.3.2.31"/>
    </reaction>
</comment>
<dbReference type="Pfam" id="PF05773">
    <property type="entry name" value="RWD"/>
    <property type="match status" value="1"/>
</dbReference>
<dbReference type="PROSITE" id="PS50089">
    <property type="entry name" value="ZF_RING_2"/>
    <property type="match status" value="1"/>
</dbReference>
<dbReference type="InterPro" id="IPR006575">
    <property type="entry name" value="RWD_dom"/>
</dbReference>
<comment type="caution">
    <text evidence="14">The sequence shown here is derived from an EMBL/GenBank/DDBJ whole genome shotgun (WGS) entry which is preliminary data.</text>
</comment>
<evidence type="ECO:0000256" key="9">
    <source>
        <dbReference type="PROSITE-ProRule" id="PRU00175"/>
    </source>
</evidence>
<dbReference type="InterPro" id="IPR044066">
    <property type="entry name" value="TRIAD_supradom"/>
</dbReference>
<feature type="region of interest" description="Disordered" evidence="10">
    <location>
        <begin position="430"/>
        <end position="467"/>
    </location>
</feature>
<name>A0A9X0CTJ8_9CNID</name>
<organism evidence="14 15">
    <name type="scientific">Desmophyllum pertusum</name>
    <dbReference type="NCBI Taxonomy" id="174260"/>
    <lineage>
        <taxon>Eukaryota</taxon>
        <taxon>Metazoa</taxon>
        <taxon>Cnidaria</taxon>
        <taxon>Anthozoa</taxon>
        <taxon>Hexacorallia</taxon>
        <taxon>Scleractinia</taxon>
        <taxon>Caryophylliina</taxon>
        <taxon>Caryophylliidae</taxon>
        <taxon>Desmophyllum</taxon>
    </lineage>
</organism>
<dbReference type="PROSITE" id="PS50908">
    <property type="entry name" value="RWD"/>
    <property type="match status" value="1"/>
</dbReference>
<dbReference type="Gene3D" id="3.30.40.10">
    <property type="entry name" value="Zinc/RING finger domain, C3HC4 (zinc finger)"/>
    <property type="match status" value="1"/>
</dbReference>
<dbReference type="Pfam" id="PF01485">
    <property type="entry name" value="IBR"/>
    <property type="match status" value="2"/>
</dbReference>
<dbReference type="AlphaFoldDB" id="A0A9X0CTJ8"/>
<dbReference type="SUPFAM" id="SSF57850">
    <property type="entry name" value="RING/U-box"/>
    <property type="match status" value="4"/>
</dbReference>
<dbReference type="PROSITE" id="PS51873">
    <property type="entry name" value="TRIAD"/>
    <property type="match status" value="1"/>
</dbReference>
<dbReference type="FunFam" id="3.30.40.10:FF:000137">
    <property type="entry name" value="RanBP-type and C3HC4-type zinc finger-containing protein 1"/>
    <property type="match status" value="1"/>
</dbReference>
<evidence type="ECO:0000259" key="11">
    <source>
        <dbReference type="PROSITE" id="PS50089"/>
    </source>
</evidence>
<dbReference type="SUPFAM" id="SSF54495">
    <property type="entry name" value="UBC-like"/>
    <property type="match status" value="1"/>
</dbReference>
<keyword evidence="4" id="KW-0479">Metal-binding</keyword>
<dbReference type="CDD" id="cd20341">
    <property type="entry name" value="BRcat_RBR_RNF14"/>
    <property type="match status" value="1"/>
</dbReference>
<feature type="compositionally biased region" description="Polar residues" evidence="10">
    <location>
        <begin position="99"/>
        <end position="137"/>
    </location>
</feature>
<keyword evidence="5" id="KW-0677">Repeat</keyword>
<dbReference type="PANTHER" id="PTHR11685">
    <property type="entry name" value="RBR FAMILY RING FINGER AND IBR DOMAIN-CONTAINING"/>
    <property type="match status" value="1"/>
</dbReference>
<dbReference type="Gene3D" id="2.20.25.20">
    <property type="match status" value="1"/>
</dbReference>
<dbReference type="InterPro" id="IPR017907">
    <property type="entry name" value="Znf_RING_CS"/>
</dbReference>
<feature type="domain" description="RWD" evidence="12">
    <location>
        <begin position="18"/>
        <end position="228"/>
    </location>
</feature>
<dbReference type="PROSITE" id="PS00518">
    <property type="entry name" value="ZF_RING_1"/>
    <property type="match status" value="1"/>
</dbReference>
<dbReference type="EMBL" id="MU826826">
    <property type="protein sequence ID" value="KAJ7375075.1"/>
    <property type="molecule type" value="Genomic_DNA"/>
</dbReference>
<dbReference type="Gene3D" id="1.20.120.1750">
    <property type="match status" value="1"/>
</dbReference>